<dbReference type="InterPro" id="IPR042099">
    <property type="entry name" value="ANL_N_sf"/>
</dbReference>
<dbReference type="GO" id="GO:0016874">
    <property type="term" value="F:ligase activity"/>
    <property type="evidence" value="ECO:0007669"/>
    <property type="project" value="UniProtKB-KW"/>
</dbReference>
<dbReference type="PANTHER" id="PTHR43201">
    <property type="entry name" value="ACYL-COA SYNTHETASE"/>
    <property type="match status" value="1"/>
</dbReference>
<feature type="domain" description="AMP-dependent synthetase/ligase" evidence="3">
    <location>
        <begin position="86"/>
        <end position="460"/>
    </location>
</feature>
<dbReference type="SUPFAM" id="SSF56801">
    <property type="entry name" value="Acetyl-CoA synthetase-like"/>
    <property type="match status" value="1"/>
</dbReference>
<accession>A0ABN6PNP3</accession>
<dbReference type="InterPro" id="IPR025110">
    <property type="entry name" value="AMP-bd_C"/>
</dbReference>
<dbReference type="EMBL" id="AP025730">
    <property type="protein sequence ID" value="BDI06203.1"/>
    <property type="molecule type" value="Genomic_DNA"/>
</dbReference>
<name>A0ABN6PNP3_9BURK</name>
<gene>
    <name evidence="5" type="ORF">CATMQ487_31730</name>
</gene>
<dbReference type="Pfam" id="PF00501">
    <property type="entry name" value="AMP-binding"/>
    <property type="match status" value="1"/>
</dbReference>
<reference evidence="5" key="1">
    <citation type="submission" date="2022-04" db="EMBL/GenBank/DDBJ databases">
        <title>Whole genome sequence of Sphaerotilus sp. FB-5.</title>
        <authorList>
            <person name="Takeda M."/>
            <person name="Narihara S."/>
            <person name="Akimoto M."/>
            <person name="Akimoto R."/>
            <person name="Nishiyashiki S."/>
            <person name="Murakami T."/>
        </authorList>
    </citation>
    <scope>NUCLEOTIDE SEQUENCE</scope>
    <source>
        <strain evidence="5">FB-5</strain>
    </source>
</reference>
<evidence type="ECO:0000256" key="1">
    <source>
        <dbReference type="SAM" id="MobiDB-lite"/>
    </source>
</evidence>
<feature type="transmembrane region" description="Helical" evidence="2">
    <location>
        <begin position="139"/>
        <end position="156"/>
    </location>
</feature>
<proteinExistence type="predicted"/>
<evidence type="ECO:0000313" key="6">
    <source>
        <dbReference type="Proteomes" id="UP001057498"/>
    </source>
</evidence>
<dbReference type="Gene3D" id="3.30.300.30">
    <property type="match status" value="1"/>
</dbReference>
<dbReference type="InterPro" id="IPR045851">
    <property type="entry name" value="AMP-bd_C_sf"/>
</dbReference>
<organism evidence="5 6">
    <name type="scientific">Sphaerotilus microaerophilus</name>
    <dbReference type="NCBI Taxonomy" id="2914710"/>
    <lineage>
        <taxon>Bacteria</taxon>
        <taxon>Pseudomonadati</taxon>
        <taxon>Pseudomonadota</taxon>
        <taxon>Betaproteobacteria</taxon>
        <taxon>Burkholderiales</taxon>
        <taxon>Sphaerotilaceae</taxon>
        <taxon>Sphaerotilus</taxon>
    </lineage>
</organism>
<dbReference type="Gene3D" id="3.40.50.12780">
    <property type="entry name" value="N-terminal domain of ligase-like"/>
    <property type="match status" value="1"/>
</dbReference>
<evidence type="ECO:0000259" key="4">
    <source>
        <dbReference type="Pfam" id="PF13193"/>
    </source>
</evidence>
<feature type="region of interest" description="Disordered" evidence="1">
    <location>
        <begin position="1"/>
        <end position="37"/>
    </location>
</feature>
<keyword evidence="2" id="KW-0812">Transmembrane</keyword>
<dbReference type="Proteomes" id="UP001057498">
    <property type="component" value="Chromosome"/>
</dbReference>
<evidence type="ECO:0000256" key="2">
    <source>
        <dbReference type="SAM" id="Phobius"/>
    </source>
</evidence>
<keyword evidence="5" id="KW-0436">Ligase</keyword>
<keyword evidence="2" id="KW-1133">Transmembrane helix</keyword>
<dbReference type="InterPro" id="IPR000873">
    <property type="entry name" value="AMP-dep_synth/lig_dom"/>
</dbReference>
<evidence type="ECO:0000259" key="3">
    <source>
        <dbReference type="Pfam" id="PF00501"/>
    </source>
</evidence>
<dbReference type="Pfam" id="PF13193">
    <property type="entry name" value="AMP-binding_C"/>
    <property type="match status" value="1"/>
</dbReference>
<feature type="domain" description="AMP-binding enzyme C-terminal" evidence="4">
    <location>
        <begin position="510"/>
        <end position="586"/>
    </location>
</feature>
<protein>
    <submittedName>
        <fullName evidence="5">O-succinylbenzoic acid--CoA ligase</fullName>
    </submittedName>
</protein>
<sequence>MNQRMSDPMDTPRQAAATPSAHPATAASPGPAVSPPDLPMLAAECRVRLTAAGAPFELQPLQRGGQTLNAYKNAFATLPELLNAGRAHAGKEFIVHEGERWSCERFFAAADALAGRLQQELGVRPGERIAIAMRNRPEWAVAFVAVALLGAVPAPLNSFGLRDELLANLRDLTPTWLLCDADRHARVADDLGALGCRAIVADAAAADAPAGLDWPALIAPGGPAYVPPSLQPDDAALILFTSGASSQAKGVLSSQRAVCQALFNIDYIGAVSAMTSPDLVAAMMARGLQPTTLTAVPLFHVSGLHAQLLTSLRHGRRLVFLPRWDPARALALIRDEQVTQFNGAPAMVAQLLAQPGFDDPAFTGTLAALGFGGAGLPQRLIDEVLVRRGDSMSGVGFGLTETNGVGSACSGRLFRHRPTASGLISPIVEMAAFDSDGTPLPTGEVGELRMRGVTVMEGYWSQPEATARAMRGGWFHTGDIGRIDADGYVHIVDRLKDVINRHGEKIAALEVESCLLHHPGILEAAVFARPDELTGEAVVAVCAMADGVHLTSEEVRTHVATRLAAYKVPADVHLRHEPLPRNPAGKLLKTALKREYLRP</sequence>
<keyword evidence="6" id="KW-1185">Reference proteome</keyword>
<keyword evidence="2" id="KW-0472">Membrane</keyword>
<dbReference type="PANTHER" id="PTHR43201:SF32">
    <property type="entry name" value="2-SUCCINYLBENZOATE--COA LIGASE, CHLOROPLASTIC_PEROXISOMAL"/>
    <property type="match status" value="1"/>
</dbReference>
<feature type="compositionally biased region" description="Low complexity" evidence="1">
    <location>
        <begin position="15"/>
        <end position="31"/>
    </location>
</feature>
<evidence type="ECO:0000313" key="5">
    <source>
        <dbReference type="EMBL" id="BDI06203.1"/>
    </source>
</evidence>